<feature type="region of interest" description="Disordered" evidence="1">
    <location>
        <begin position="21"/>
        <end position="43"/>
    </location>
</feature>
<protein>
    <submittedName>
        <fullName evidence="3">Uncharacterized protein</fullName>
    </submittedName>
</protein>
<dbReference type="EMBL" id="CAKOGP040001869">
    <property type="protein sequence ID" value="CAJ1954490.1"/>
    <property type="molecule type" value="Genomic_DNA"/>
</dbReference>
<feature type="compositionally biased region" description="Polar residues" evidence="1">
    <location>
        <begin position="25"/>
        <end position="34"/>
    </location>
</feature>
<evidence type="ECO:0000256" key="1">
    <source>
        <dbReference type="SAM" id="MobiDB-lite"/>
    </source>
</evidence>
<comment type="caution">
    <text evidence="3">The sequence shown here is derived from an EMBL/GenBank/DDBJ whole genome shotgun (WGS) entry which is preliminary data.</text>
</comment>
<name>A0AAD2FVV2_9STRA</name>
<keyword evidence="4" id="KW-1185">Reference proteome</keyword>
<accession>A0AAD2FVV2</accession>
<proteinExistence type="predicted"/>
<feature type="transmembrane region" description="Helical" evidence="2">
    <location>
        <begin position="50"/>
        <end position="71"/>
    </location>
</feature>
<evidence type="ECO:0000313" key="4">
    <source>
        <dbReference type="Proteomes" id="UP001295423"/>
    </source>
</evidence>
<keyword evidence="2" id="KW-0472">Membrane</keyword>
<keyword evidence="2" id="KW-1133">Transmembrane helix</keyword>
<organism evidence="3 4">
    <name type="scientific">Cylindrotheca closterium</name>
    <dbReference type="NCBI Taxonomy" id="2856"/>
    <lineage>
        <taxon>Eukaryota</taxon>
        <taxon>Sar</taxon>
        <taxon>Stramenopiles</taxon>
        <taxon>Ochrophyta</taxon>
        <taxon>Bacillariophyta</taxon>
        <taxon>Bacillariophyceae</taxon>
        <taxon>Bacillariophycidae</taxon>
        <taxon>Bacillariales</taxon>
        <taxon>Bacillariaceae</taxon>
        <taxon>Cylindrotheca</taxon>
    </lineage>
</organism>
<keyword evidence="2" id="KW-0812">Transmembrane</keyword>
<evidence type="ECO:0000256" key="2">
    <source>
        <dbReference type="SAM" id="Phobius"/>
    </source>
</evidence>
<dbReference type="AlphaFoldDB" id="A0AAD2FVV2"/>
<dbReference type="Proteomes" id="UP001295423">
    <property type="component" value="Unassembled WGS sequence"/>
</dbReference>
<reference evidence="3" key="1">
    <citation type="submission" date="2023-08" db="EMBL/GenBank/DDBJ databases">
        <authorList>
            <person name="Audoor S."/>
            <person name="Bilcke G."/>
        </authorList>
    </citation>
    <scope>NUCLEOTIDE SEQUENCE</scope>
</reference>
<evidence type="ECO:0000313" key="3">
    <source>
        <dbReference type="EMBL" id="CAJ1954490.1"/>
    </source>
</evidence>
<sequence>MAKLIIRRHPGSKGMAKLVRRLTSRGKQGTSRRANGSELRSKDSKSRCQHLNWTYVPLVIFACMLVGILSFPDAVGNLQKSVPPSSNASNEMSYDIAPGMHVSIKFNRVDSSKAPSEIILSLGEHEAKITFAKPCERDSIWLRIIGDALQNINLMSDSSTRSLTGRFTLPMEGNYAMQLFSNGCGEQTSRQIFNVTTFQVKGETTTNFSTAANEYPVSAWISSKHFPQVDKAIAPEYIWHNPQIPAASANLLKAGNTILSKEGTIRGNGFYDFDKLSNYELVCFVGSDSASRIRESFLQFRPMLFAHQRPFKFHLYPIHYFEKPDRDWEEGKKKGFRKCKHILVSVDELKQKLSQKEYTTQVTTFINHLLNAIPDETFPIWFFTVMESPIQPSNCLPQSLPRDNLLDHPCNIALKSLFHNSRFPSRVKLLDTTEIALPQLGNHPEDVAAAIALRVYVFVGKQVRTWRTQGQEGKKDGLVRGGKIEPNFELIPYTEWS</sequence>
<gene>
    <name evidence="3" type="ORF">CYCCA115_LOCUS15083</name>
</gene>